<dbReference type="GO" id="GO:0051539">
    <property type="term" value="F:4 iron, 4 sulfur cluster binding"/>
    <property type="evidence" value="ECO:0007669"/>
    <property type="project" value="UniProtKB-KW"/>
</dbReference>
<evidence type="ECO:0000313" key="6">
    <source>
        <dbReference type="EMBL" id="BBD07365.1"/>
    </source>
</evidence>
<dbReference type="InterPro" id="IPR004435">
    <property type="entry name" value="MobB_dom"/>
</dbReference>
<gene>
    <name evidence="6" type="ORF">DFE_0639</name>
</gene>
<dbReference type="Pfam" id="PF03205">
    <property type="entry name" value="MobB"/>
    <property type="match status" value="1"/>
</dbReference>
<evidence type="ECO:0000256" key="2">
    <source>
        <dbReference type="ARBA" id="ARBA00022723"/>
    </source>
</evidence>
<evidence type="ECO:0000256" key="4">
    <source>
        <dbReference type="ARBA" id="ARBA00023014"/>
    </source>
</evidence>
<evidence type="ECO:0000313" key="7">
    <source>
        <dbReference type="Proteomes" id="UP000269883"/>
    </source>
</evidence>
<keyword evidence="3" id="KW-0408">Iron</keyword>
<evidence type="ECO:0000259" key="5">
    <source>
        <dbReference type="PROSITE" id="PS51656"/>
    </source>
</evidence>
<protein>
    <submittedName>
        <fullName evidence="6">Molybdopterin-guanine dinucleotide biosynthesis protein</fullName>
    </submittedName>
</protein>
<dbReference type="Pfam" id="PF04060">
    <property type="entry name" value="FeS"/>
    <property type="match status" value="1"/>
</dbReference>
<sequence length="235" mass="24754">MIAVSIVGYKDTGKTTLALALGEELRSRGVSIAAVKFTHHDGVDIEGTDTERLRRVYGSAALLSPDGAALFWEGKRYLPDLLPLLNADVVVVEGGKSLGWLPRILLLRSIADAGSLGEDLALASYGDVEGYKMNHVTDVSALADLVLEKGFALAGLDCGACGRPDCASLARDIVAGKATVKECQSQFSGVEVTVGGNTIAMNPFVQRVFSASLVGMLKEFKGYAPGPIEIKLQGK</sequence>
<keyword evidence="7" id="KW-1185">Reference proteome</keyword>
<keyword evidence="1" id="KW-0004">4Fe-4S</keyword>
<proteinExistence type="predicted"/>
<dbReference type="InterPro" id="IPR052539">
    <property type="entry name" value="MGD_biosynthesis_adapter"/>
</dbReference>
<dbReference type="KEGG" id="dfl:DFE_0639"/>
<dbReference type="AlphaFoldDB" id="A0A2Z6AW15"/>
<dbReference type="RefSeq" id="WP_126376555.1">
    <property type="nucleotide sequence ID" value="NZ_AP017378.1"/>
</dbReference>
<name>A0A2Z6AW15_9BACT</name>
<dbReference type="Proteomes" id="UP000269883">
    <property type="component" value="Chromosome"/>
</dbReference>
<evidence type="ECO:0000256" key="3">
    <source>
        <dbReference type="ARBA" id="ARBA00023004"/>
    </source>
</evidence>
<dbReference type="InterPro" id="IPR007202">
    <property type="entry name" value="4Fe-4S_dom"/>
</dbReference>
<dbReference type="InterPro" id="IPR027417">
    <property type="entry name" value="P-loop_NTPase"/>
</dbReference>
<keyword evidence="4" id="KW-0411">Iron-sulfur</keyword>
<dbReference type="EMBL" id="AP017378">
    <property type="protein sequence ID" value="BBD07365.1"/>
    <property type="molecule type" value="Genomic_DNA"/>
</dbReference>
<dbReference type="Gene3D" id="3.40.50.300">
    <property type="entry name" value="P-loop containing nucleotide triphosphate hydrolases"/>
    <property type="match status" value="1"/>
</dbReference>
<evidence type="ECO:0000256" key="1">
    <source>
        <dbReference type="ARBA" id="ARBA00022485"/>
    </source>
</evidence>
<accession>A0A2Z6AW15</accession>
<dbReference type="GO" id="GO:0046872">
    <property type="term" value="F:metal ion binding"/>
    <property type="evidence" value="ECO:0007669"/>
    <property type="project" value="UniProtKB-KW"/>
</dbReference>
<dbReference type="PANTHER" id="PTHR40072">
    <property type="entry name" value="MOLYBDOPTERIN-GUANINE DINUCLEOTIDE BIOSYNTHESIS ADAPTER PROTEIN-RELATED"/>
    <property type="match status" value="1"/>
</dbReference>
<keyword evidence="2" id="KW-0479">Metal-binding</keyword>
<organism evidence="6 7">
    <name type="scientific">Desulfovibrio ferrophilus</name>
    <dbReference type="NCBI Taxonomy" id="241368"/>
    <lineage>
        <taxon>Bacteria</taxon>
        <taxon>Pseudomonadati</taxon>
        <taxon>Thermodesulfobacteriota</taxon>
        <taxon>Desulfovibrionia</taxon>
        <taxon>Desulfovibrionales</taxon>
        <taxon>Desulfovibrionaceae</taxon>
        <taxon>Desulfovibrio</taxon>
    </lineage>
</organism>
<feature type="domain" description="4Fe-4S" evidence="5">
    <location>
        <begin position="141"/>
        <end position="202"/>
    </location>
</feature>
<dbReference type="SUPFAM" id="SSF52540">
    <property type="entry name" value="P-loop containing nucleoside triphosphate hydrolases"/>
    <property type="match status" value="1"/>
</dbReference>
<reference evidence="6 7" key="1">
    <citation type="journal article" date="2018" name="Sci. Adv.">
        <title>Multi-heme cytochromes provide a pathway for survival in energy-limited environments.</title>
        <authorList>
            <person name="Deng X."/>
            <person name="Dohmae N."/>
            <person name="Nealson K.H."/>
            <person name="Hashimoto K."/>
            <person name="Okamoto A."/>
        </authorList>
    </citation>
    <scope>NUCLEOTIDE SEQUENCE [LARGE SCALE GENOMIC DNA]</scope>
    <source>
        <strain evidence="6 7">IS5</strain>
    </source>
</reference>
<dbReference type="GO" id="GO:0006777">
    <property type="term" value="P:Mo-molybdopterin cofactor biosynthetic process"/>
    <property type="evidence" value="ECO:0007669"/>
    <property type="project" value="InterPro"/>
</dbReference>
<dbReference type="PROSITE" id="PS51656">
    <property type="entry name" value="4FE4S"/>
    <property type="match status" value="1"/>
</dbReference>
<dbReference type="OrthoDB" id="9789936at2"/>
<dbReference type="GO" id="GO:0005525">
    <property type="term" value="F:GTP binding"/>
    <property type="evidence" value="ECO:0007669"/>
    <property type="project" value="InterPro"/>
</dbReference>
<dbReference type="Gene3D" id="1.10.15.40">
    <property type="entry name" value="Electron transport complex subunit B, putative Fe-S cluster"/>
    <property type="match status" value="1"/>
</dbReference>
<dbReference type="PANTHER" id="PTHR40072:SF1">
    <property type="entry name" value="MOLYBDOPTERIN-GUANINE DINUCLEOTIDE BIOSYNTHESIS ADAPTER PROTEIN"/>
    <property type="match status" value="1"/>
</dbReference>